<sequence>MKSLQEGLELNNWNLISNATEDEAARIIVGWDPVWYDVQCLHSSNQWITLRIISANKLLDMTISFIYGSNIPAARLEVWDYVRRYYGEFQSRSWILMGDFNATVKVTDSAGGDKHWGRSKEDFGQCLHQAELHSVPYKGLKYTWHNGQQLDNMILKKLDWVIGNMAFAENWPEAFAHFLPRSASDHSSMLLHLNQGQFQPRPRFRFLNLWIDRDDFLPHIERTWQQQAHGNPMFRLSTKLQWVKNSLRYWHKYNRSHITRRVAAAKIAWDRAQGQLDHNPRSSEFQLEEKQAAKDYQQLCKDEESFYKQKSRGMKSMVKKRWESWQLSISRGC</sequence>
<dbReference type="Proteomes" id="UP001162972">
    <property type="component" value="Chromosome 1"/>
</dbReference>
<comment type="caution">
    <text evidence="1">The sequence shown here is derived from an EMBL/GenBank/DDBJ whole genome shotgun (WGS) entry which is preliminary data.</text>
</comment>
<name>A0AAD6KQ49_9ROSI</name>
<evidence type="ECO:0000313" key="1">
    <source>
        <dbReference type="EMBL" id="KAJ6427441.1"/>
    </source>
</evidence>
<organism evidence="1 2">
    <name type="scientific">Salix udensis</name>
    <dbReference type="NCBI Taxonomy" id="889485"/>
    <lineage>
        <taxon>Eukaryota</taxon>
        <taxon>Viridiplantae</taxon>
        <taxon>Streptophyta</taxon>
        <taxon>Embryophyta</taxon>
        <taxon>Tracheophyta</taxon>
        <taxon>Spermatophyta</taxon>
        <taxon>Magnoliopsida</taxon>
        <taxon>eudicotyledons</taxon>
        <taxon>Gunneridae</taxon>
        <taxon>Pentapetalae</taxon>
        <taxon>rosids</taxon>
        <taxon>fabids</taxon>
        <taxon>Malpighiales</taxon>
        <taxon>Salicaceae</taxon>
        <taxon>Saliceae</taxon>
        <taxon>Salix</taxon>
    </lineage>
</organism>
<reference evidence="1 2" key="1">
    <citation type="journal article" date="2023" name="Int. J. Mol. Sci.">
        <title>De Novo Assembly and Annotation of 11 Diverse Shrub Willow (Salix) Genomes Reveals Novel Gene Organization in Sex-Linked Regions.</title>
        <authorList>
            <person name="Hyden B."/>
            <person name="Feng K."/>
            <person name="Yates T.B."/>
            <person name="Jawdy S."/>
            <person name="Cereghino C."/>
            <person name="Smart L.B."/>
            <person name="Muchero W."/>
        </authorList>
    </citation>
    <scope>NUCLEOTIDE SEQUENCE [LARGE SCALE GENOMIC DNA]</scope>
    <source>
        <tissue evidence="1">Shoot tip</tissue>
    </source>
</reference>
<protein>
    <recommendedName>
        <fullName evidence="3">Endonuclease/exonuclease/phosphatase domain-containing protein</fullName>
    </recommendedName>
</protein>
<dbReference type="Gene3D" id="3.60.10.10">
    <property type="entry name" value="Endonuclease/exonuclease/phosphatase"/>
    <property type="match status" value="1"/>
</dbReference>
<dbReference type="InterPro" id="IPR036691">
    <property type="entry name" value="Endo/exonu/phosph_ase_sf"/>
</dbReference>
<evidence type="ECO:0000313" key="2">
    <source>
        <dbReference type="Proteomes" id="UP001162972"/>
    </source>
</evidence>
<gene>
    <name evidence="1" type="ORF">OIU84_022941</name>
</gene>
<dbReference type="SUPFAM" id="SSF56219">
    <property type="entry name" value="DNase I-like"/>
    <property type="match status" value="1"/>
</dbReference>
<evidence type="ECO:0008006" key="3">
    <source>
        <dbReference type="Google" id="ProtNLM"/>
    </source>
</evidence>
<dbReference type="EMBL" id="JAPFFJ010000005">
    <property type="protein sequence ID" value="KAJ6427441.1"/>
    <property type="molecule type" value="Genomic_DNA"/>
</dbReference>
<keyword evidence="2" id="KW-1185">Reference proteome</keyword>
<dbReference type="PANTHER" id="PTHR33710:SF77">
    <property type="entry name" value="DNASE I-LIKE SUPERFAMILY PROTEIN"/>
    <property type="match status" value="1"/>
</dbReference>
<proteinExistence type="predicted"/>
<accession>A0AAD6KQ49</accession>
<dbReference type="PANTHER" id="PTHR33710">
    <property type="entry name" value="BNAC02G09200D PROTEIN"/>
    <property type="match status" value="1"/>
</dbReference>
<dbReference type="AlphaFoldDB" id="A0AAD6KQ49"/>